<keyword evidence="2" id="KW-1185">Reference proteome</keyword>
<sequence>WYTYKRPVGSLR</sequence>
<dbReference type="EMBL" id="KK784898">
    <property type="protein sequence ID" value="KDO66791.1"/>
    <property type="molecule type" value="Genomic_DNA"/>
</dbReference>
<organism evidence="1 2">
    <name type="scientific">Citrus sinensis</name>
    <name type="common">Sweet orange</name>
    <name type="synonym">Citrus aurantium var. sinensis</name>
    <dbReference type="NCBI Taxonomy" id="2711"/>
    <lineage>
        <taxon>Eukaryota</taxon>
        <taxon>Viridiplantae</taxon>
        <taxon>Streptophyta</taxon>
        <taxon>Embryophyta</taxon>
        <taxon>Tracheophyta</taxon>
        <taxon>Spermatophyta</taxon>
        <taxon>Magnoliopsida</taxon>
        <taxon>eudicotyledons</taxon>
        <taxon>Gunneridae</taxon>
        <taxon>Pentapetalae</taxon>
        <taxon>rosids</taxon>
        <taxon>malvids</taxon>
        <taxon>Sapindales</taxon>
        <taxon>Rutaceae</taxon>
        <taxon>Aurantioideae</taxon>
        <taxon>Citrus</taxon>
    </lineage>
</organism>
<dbReference type="EMBL" id="KK784898">
    <property type="protein sequence ID" value="KDO66789.1"/>
    <property type="molecule type" value="Genomic_DNA"/>
</dbReference>
<evidence type="ECO:0000313" key="2">
    <source>
        <dbReference type="Proteomes" id="UP000027120"/>
    </source>
</evidence>
<gene>
    <name evidence="1" type="ORF">CISIN_1g0086232mg</name>
</gene>
<proteinExistence type="predicted"/>
<dbReference type="EMBL" id="KK784898">
    <property type="protein sequence ID" value="KDO66790.1"/>
    <property type="molecule type" value="Genomic_DNA"/>
</dbReference>
<dbReference type="Proteomes" id="UP000027120">
    <property type="component" value="Unassembled WGS sequence"/>
</dbReference>
<feature type="non-terminal residue" evidence="1">
    <location>
        <position position="1"/>
    </location>
</feature>
<evidence type="ECO:0000313" key="1">
    <source>
        <dbReference type="EMBL" id="KDO66791.1"/>
    </source>
</evidence>
<name>A0A067FUC2_CITSI</name>
<accession>A0A067FUC2</accession>
<protein>
    <submittedName>
        <fullName evidence="1">Uncharacterized protein</fullName>
    </submittedName>
</protein>
<reference evidence="1 2" key="1">
    <citation type="submission" date="2014-04" db="EMBL/GenBank/DDBJ databases">
        <authorList>
            <consortium name="International Citrus Genome Consortium"/>
            <person name="Gmitter F."/>
            <person name="Chen C."/>
            <person name="Farmerie W."/>
            <person name="Harkins T."/>
            <person name="Desany B."/>
            <person name="Mohiuddin M."/>
            <person name="Kodira C."/>
            <person name="Borodovsky M."/>
            <person name="Lomsadze A."/>
            <person name="Burns P."/>
            <person name="Jenkins J."/>
            <person name="Prochnik S."/>
            <person name="Shu S."/>
            <person name="Chapman J."/>
            <person name="Pitluck S."/>
            <person name="Schmutz J."/>
            <person name="Rokhsar D."/>
        </authorList>
    </citation>
    <scope>NUCLEOTIDE SEQUENCE</scope>
</reference>